<evidence type="ECO:0000259" key="4">
    <source>
        <dbReference type="Pfam" id="PF02737"/>
    </source>
</evidence>
<protein>
    <submittedName>
        <fullName evidence="5">3-hydroxybutyryl-CoA dehydrogenase</fullName>
    </submittedName>
</protein>
<dbReference type="PANTHER" id="PTHR48075">
    <property type="entry name" value="3-HYDROXYACYL-COA DEHYDROGENASE FAMILY PROTEIN"/>
    <property type="match status" value="1"/>
</dbReference>
<dbReference type="Proteomes" id="UP000186677">
    <property type="component" value="Unassembled WGS sequence"/>
</dbReference>
<gene>
    <name evidence="5" type="ORF">BOH73_14935</name>
</gene>
<reference evidence="5 6" key="1">
    <citation type="submission" date="2016-11" db="EMBL/GenBank/DDBJ databases">
        <title>Draft genome of Pseudomonas versuta A4R1.5.</title>
        <authorList>
            <person name="See-Too W.-S."/>
        </authorList>
    </citation>
    <scope>NUCLEOTIDE SEQUENCE [LARGE SCALE GENOMIC DNA]</scope>
    <source>
        <strain evidence="5 6">A4R1.5</strain>
    </source>
</reference>
<sequence>MVIPTDNLCIGIVGTGTMGSGIVQVLARSACIETILWYGRTPQSTNASRDEVGARFLNLVKKNRLSPEEQHRFREKIKVVSSIDDLCNCHCIIEAVSEEFDAKRTVFLELAKVCKPETILASNTSSLSITALAALTPYPENVVGLHFFNPAPVMKLAEVIAGLTTAQTSLDWALSFAALLGKDPVLVNEAPGFIVNRMLIPMVNEAIGILAEDVACAEEIDKAMRLGANHPIGPLALADLIGLDVCLSIMETLHNETGDPKYRAHPLMRKMVRGNRLGRKTGCGFFTY</sequence>
<dbReference type="InterPro" id="IPR006180">
    <property type="entry name" value="3-OHacyl-CoA_DH_CS"/>
</dbReference>
<evidence type="ECO:0000256" key="2">
    <source>
        <dbReference type="ARBA" id="ARBA00023002"/>
    </source>
</evidence>
<dbReference type="InterPro" id="IPR036291">
    <property type="entry name" value="NAD(P)-bd_dom_sf"/>
</dbReference>
<dbReference type="InterPro" id="IPR013328">
    <property type="entry name" value="6PGD_dom2"/>
</dbReference>
<dbReference type="InterPro" id="IPR006176">
    <property type="entry name" value="3-OHacyl-CoA_DH_NAD-bd"/>
</dbReference>
<dbReference type="RefSeq" id="WP_060691413.1">
    <property type="nucleotide sequence ID" value="NZ_CP012676.1"/>
</dbReference>
<organism evidence="5 6">
    <name type="scientific">Pseudomonas versuta</name>
    <dbReference type="NCBI Taxonomy" id="1788301"/>
    <lineage>
        <taxon>Bacteria</taxon>
        <taxon>Pseudomonadati</taxon>
        <taxon>Pseudomonadota</taxon>
        <taxon>Gammaproteobacteria</taxon>
        <taxon>Pseudomonadales</taxon>
        <taxon>Pseudomonadaceae</taxon>
        <taxon>Pseudomonas</taxon>
    </lineage>
</organism>
<keyword evidence="2" id="KW-0560">Oxidoreductase</keyword>
<evidence type="ECO:0000313" key="6">
    <source>
        <dbReference type="Proteomes" id="UP000186677"/>
    </source>
</evidence>
<dbReference type="Pfam" id="PF02737">
    <property type="entry name" value="3HCDH_N"/>
    <property type="match status" value="1"/>
</dbReference>
<feature type="domain" description="3-hydroxyacyl-CoA dehydrogenase NAD binding" evidence="4">
    <location>
        <begin position="10"/>
        <end position="189"/>
    </location>
</feature>
<keyword evidence="6" id="KW-1185">Reference proteome</keyword>
<dbReference type="Gene3D" id="1.10.1040.10">
    <property type="entry name" value="N-(1-d-carboxylethyl)-l-norvaline Dehydrogenase, domain 2"/>
    <property type="match status" value="1"/>
</dbReference>
<dbReference type="Pfam" id="PF00725">
    <property type="entry name" value="3HCDH"/>
    <property type="match status" value="1"/>
</dbReference>
<dbReference type="SUPFAM" id="SSF48179">
    <property type="entry name" value="6-phosphogluconate dehydrogenase C-terminal domain-like"/>
    <property type="match status" value="1"/>
</dbReference>
<name>A0ABX3E8Q9_9PSED</name>
<comment type="similarity">
    <text evidence="1">Belongs to the 3-hydroxyacyl-CoA dehydrogenase family.</text>
</comment>
<proteinExistence type="inferred from homology"/>
<evidence type="ECO:0000256" key="1">
    <source>
        <dbReference type="ARBA" id="ARBA00009463"/>
    </source>
</evidence>
<accession>A0ABX3E8Q9</accession>
<dbReference type="InterPro" id="IPR008927">
    <property type="entry name" value="6-PGluconate_DH-like_C_sf"/>
</dbReference>
<dbReference type="PANTHER" id="PTHR48075:SF5">
    <property type="entry name" value="3-HYDROXYBUTYRYL-COA DEHYDROGENASE"/>
    <property type="match status" value="1"/>
</dbReference>
<dbReference type="InterPro" id="IPR006108">
    <property type="entry name" value="3HC_DH_C"/>
</dbReference>
<dbReference type="PROSITE" id="PS00067">
    <property type="entry name" value="3HCDH"/>
    <property type="match status" value="1"/>
</dbReference>
<dbReference type="EMBL" id="MPJC01000008">
    <property type="protein sequence ID" value="OKA20320.1"/>
    <property type="molecule type" value="Genomic_DNA"/>
</dbReference>
<feature type="domain" description="3-hydroxyacyl-CoA dehydrogenase C-terminal" evidence="3">
    <location>
        <begin position="192"/>
        <end position="288"/>
    </location>
</feature>
<dbReference type="Gene3D" id="3.40.50.720">
    <property type="entry name" value="NAD(P)-binding Rossmann-like Domain"/>
    <property type="match status" value="1"/>
</dbReference>
<dbReference type="InterPro" id="IPR022694">
    <property type="entry name" value="3-OHacyl-CoA_DH"/>
</dbReference>
<evidence type="ECO:0000259" key="3">
    <source>
        <dbReference type="Pfam" id="PF00725"/>
    </source>
</evidence>
<dbReference type="PIRSF" id="PIRSF000105">
    <property type="entry name" value="HCDH"/>
    <property type="match status" value="1"/>
</dbReference>
<comment type="caution">
    <text evidence="5">The sequence shown here is derived from an EMBL/GenBank/DDBJ whole genome shotgun (WGS) entry which is preliminary data.</text>
</comment>
<evidence type="ECO:0000313" key="5">
    <source>
        <dbReference type="EMBL" id="OKA20320.1"/>
    </source>
</evidence>
<dbReference type="SUPFAM" id="SSF51735">
    <property type="entry name" value="NAD(P)-binding Rossmann-fold domains"/>
    <property type="match status" value="1"/>
</dbReference>